<dbReference type="PANTHER" id="PTHR33570">
    <property type="entry name" value="4-CARBOXYMUCONOLACTONE DECARBOXYLASE FAMILY PROTEIN"/>
    <property type="match status" value="1"/>
</dbReference>
<reference evidence="2" key="2">
    <citation type="journal article" date="2021" name="PeerJ">
        <title>Extensive microbial diversity within the chicken gut microbiome revealed by metagenomics and culture.</title>
        <authorList>
            <person name="Gilroy R."/>
            <person name="Ravi A."/>
            <person name="Getino M."/>
            <person name="Pursley I."/>
            <person name="Horton D.L."/>
            <person name="Alikhan N.F."/>
            <person name="Baker D."/>
            <person name="Gharbi K."/>
            <person name="Hall N."/>
            <person name="Watson M."/>
            <person name="Adriaenssens E.M."/>
            <person name="Foster-Nyarko E."/>
            <person name="Jarju S."/>
            <person name="Secka A."/>
            <person name="Antonio M."/>
            <person name="Oren A."/>
            <person name="Chaudhuri R.R."/>
            <person name="La Ragione R."/>
            <person name="Hildebrand F."/>
            <person name="Pallen M.J."/>
        </authorList>
    </citation>
    <scope>NUCLEOTIDE SEQUENCE</scope>
    <source>
        <strain evidence="2">CHK121-14286</strain>
    </source>
</reference>
<dbReference type="Proteomes" id="UP000824200">
    <property type="component" value="Unassembled WGS sequence"/>
</dbReference>
<sequence length="246" mass="28024">MDRYTQSREIYKQLFRQLPDENESNGELMEILRRFIFADVFHSGELDLKTRELVTVTCLATMQTLPQLKAHINACLNVGAQPVEIREALYQLAPFVGFPKTLNAVAVYNEVLAERKITLPAESSCIEGDENRFAEGSKIQQPLYGDEILQRFASFEKVPRFLTEWCFGDFYTRKGLDLPTRELLTLVTLTALNMPKQVAAHLKGNLRVGNSVEKLYWTMLQCMPYVGFPAVANTLNALLDIVTQRQ</sequence>
<gene>
    <name evidence="2" type="ORF">IAC95_00350</name>
</gene>
<comment type="caution">
    <text evidence="2">The sequence shown here is derived from an EMBL/GenBank/DDBJ whole genome shotgun (WGS) entry which is preliminary data.</text>
</comment>
<dbReference type="EMBL" id="DVHL01000004">
    <property type="protein sequence ID" value="HIR65332.1"/>
    <property type="molecule type" value="Genomic_DNA"/>
</dbReference>
<dbReference type="InterPro" id="IPR029032">
    <property type="entry name" value="AhpD-like"/>
</dbReference>
<evidence type="ECO:0000313" key="2">
    <source>
        <dbReference type="EMBL" id="HIR65332.1"/>
    </source>
</evidence>
<protein>
    <submittedName>
        <fullName evidence="2">Carboxymuconolactone decarboxylase family protein</fullName>
    </submittedName>
</protein>
<dbReference type="SUPFAM" id="SSF69118">
    <property type="entry name" value="AhpD-like"/>
    <property type="match status" value="1"/>
</dbReference>
<feature type="domain" description="Carboxymuconolactone decarboxylase-like" evidence="1">
    <location>
        <begin position="157"/>
        <end position="238"/>
    </location>
</feature>
<dbReference type="PANTHER" id="PTHR33570:SF2">
    <property type="entry name" value="CARBOXYMUCONOLACTONE DECARBOXYLASE-LIKE DOMAIN-CONTAINING PROTEIN"/>
    <property type="match status" value="1"/>
</dbReference>
<dbReference type="Pfam" id="PF02627">
    <property type="entry name" value="CMD"/>
    <property type="match status" value="2"/>
</dbReference>
<dbReference type="AlphaFoldDB" id="A0A9D1J7Y9"/>
<organism evidence="2 3">
    <name type="scientific">Candidatus Fimimonas gallinarum</name>
    <dbReference type="NCBI Taxonomy" id="2840821"/>
    <lineage>
        <taxon>Bacteria</taxon>
        <taxon>Pseudomonadati</taxon>
        <taxon>Myxococcota</taxon>
        <taxon>Myxococcia</taxon>
        <taxon>Myxococcales</taxon>
        <taxon>Cystobacterineae</taxon>
        <taxon>Myxococcaceae</taxon>
        <taxon>Myxococcaceae incertae sedis</taxon>
        <taxon>Candidatus Fimimonas</taxon>
    </lineage>
</organism>
<proteinExistence type="predicted"/>
<dbReference type="Gene3D" id="1.20.1290.10">
    <property type="entry name" value="AhpD-like"/>
    <property type="match status" value="1"/>
</dbReference>
<dbReference type="InterPro" id="IPR003779">
    <property type="entry name" value="CMD-like"/>
</dbReference>
<feature type="domain" description="Carboxymuconolactone decarboxylase-like" evidence="1">
    <location>
        <begin position="27"/>
        <end position="109"/>
    </location>
</feature>
<dbReference type="InterPro" id="IPR052512">
    <property type="entry name" value="4CMD/NDH-1_regulator"/>
</dbReference>
<evidence type="ECO:0000313" key="3">
    <source>
        <dbReference type="Proteomes" id="UP000824200"/>
    </source>
</evidence>
<dbReference type="GO" id="GO:0051920">
    <property type="term" value="F:peroxiredoxin activity"/>
    <property type="evidence" value="ECO:0007669"/>
    <property type="project" value="InterPro"/>
</dbReference>
<accession>A0A9D1J7Y9</accession>
<evidence type="ECO:0000259" key="1">
    <source>
        <dbReference type="Pfam" id="PF02627"/>
    </source>
</evidence>
<name>A0A9D1J7Y9_9BACT</name>
<reference evidence="2" key="1">
    <citation type="submission" date="2020-10" db="EMBL/GenBank/DDBJ databases">
        <authorList>
            <person name="Gilroy R."/>
        </authorList>
    </citation>
    <scope>NUCLEOTIDE SEQUENCE</scope>
    <source>
        <strain evidence="2">CHK121-14286</strain>
    </source>
</reference>